<evidence type="ECO:0000313" key="2">
    <source>
        <dbReference type="EMBL" id="SFD90781.1"/>
    </source>
</evidence>
<reference evidence="2 3" key="1">
    <citation type="submission" date="2016-10" db="EMBL/GenBank/DDBJ databases">
        <authorList>
            <person name="de Groot N.N."/>
        </authorList>
    </citation>
    <scope>NUCLEOTIDE SEQUENCE [LARGE SCALE GENOMIC DNA]</scope>
    <source>
        <strain evidence="2 3">HL3</strain>
    </source>
</reference>
<sequence>MRVASLGSGSSGNATLVEAGRTRVLVDCGFSVREVERRLGRLGLEASDLDAILVTHEHGDHIRGVGPLARRHNLTVRMTPGTARDHGQGELPHLETFSCHAPLTIGDLRVEPYPVPHDAREPAQFVFTDGDHRLGLLTDAGHGTPHIRSMLGGVHALLLECNHDPEMLRQGSYPPPLKARVGGEQGHLANEQAAAILADLDRSRLNTVAAMHLSDRNNRPELARAALGRVTGDEEAIHIADQESGLDWLTVA</sequence>
<dbReference type="InterPro" id="IPR001279">
    <property type="entry name" value="Metallo-B-lactamas"/>
</dbReference>
<protein>
    <submittedName>
        <fullName evidence="2">Phosphoribosyl 1,2-cyclic phosphodiesterase</fullName>
    </submittedName>
</protein>
<evidence type="ECO:0000259" key="1">
    <source>
        <dbReference type="SMART" id="SM00849"/>
    </source>
</evidence>
<dbReference type="SUPFAM" id="SSF56281">
    <property type="entry name" value="Metallo-hydrolase/oxidoreductase"/>
    <property type="match status" value="1"/>
</dbReference>
<proteinExistence type="predicted"/>
<accession>A0A1I1W6V2</accession>
<dbReference type="RefSeq" id="WP_093429191.1">
    <property type="nucleotide sequence ID" value="NZ_FOMJ01000012.1"/>
</dbReference>
<dbReference type="AlphaFoldDB" id="A0A1I1W6V2"/>
<dbReference type="InterPro" id="IPR052533">
    <property type="entry name" value="WalJ/YycJ-like"/>
</dbReference>
<dbReference type="OrthoDB" id="9803916at2"/>
<name>A0A1I1W6V2_9GAMM</name>
<dbReference type="SMART" id="SM00849">
    <property type="entry name" value="Lactamase_B"/>
    <property type="match status" value="1"/>
</dbReference>
<dbReference type="PANTHER" id="PTHR47619">
    <property type="entry name" value="METALLO-HYDROLASE YYCJ-RELATED"/>
    <property type="match status" value="1"/>
</dbReference>
<dbReference type="PANTHER" id="PTHR47619:SF1">
    <property type="entry name" value="EXODEOXYRIBONUCLEASE WALJ"/>
    <property type="match status" value="1"/>
</dbReference>
<dbReference type="STRING" id="1123397.SAMN05660831_02581"/>
<dbReference type="Proteomes" id="UP000198611">
    <property type="component" value="Unassembled WGS sequence"/>
</dbReference>
<dbReference type="Gene3D" id="3.60.15.10">
    <property type="entry name" value="Ribonuclease Z/Hydroxyacylglutathione hydrolase-like"/>
    <property type="match status" value="1"/>
</dbReference>
<gene>
    <name evidence="2" type="ORF">SAMN05660831_02581</name>
</gene>
<feature type="domain" description="Metallo-beta-lactamase" evidence="1">
    <location>
        <begin position="11"/>
        <end position="187"/>
    </location>
</feature>
<organism evidence="2 3">
    <name type="scientific">Thiohalospira halophila DSM 15071</name>
    <dbReference type="NCBI Taxonomy" id="1123397"/>
    <lineage>
        <taxon>Bacteria</taxon>
        <taxon>Pseudomonadati</taxon>
        <taxon>Pseudomonadota</taxon>
        <taxon>Gammaproteobacteria</taxon>
        <taxon>Thiohalospirales</taxon>
        <taxon>Thiohalospiraceae</taxon>
        <taxon>Thiohalospira</taxon>
    </lineage>
</organism>
<evidence type="ECO:0000313" key="3">
    <source>
        <dbReference type="Proteomes" id="UP000198611"/>
    </source>
</evidence>
<dbReference type="Pfam" id="PF12706">
    <property type="entry name" value="Lactamase_B_2"/>
    <property type="match status" value="1"/>
</dbReference>
<dbReference type="EMBL" id="FOMJ01000012">
    <property type="protein sequence ID" value="SFD90781.1"/>
    <property type="molecule type" value="Genomic_DNA"/>
</dbReference>
<dbReference type="InterPro" id="IPR036866">
    <property type="entry name" value="RibonucZ/Hydroxyglut_hydro"/>
</dbReference>
<keyword evidence="3" id="KW-1185">Reference proteome</keyword>